<keyword evidence="2" id="KW-0282">Flagellum</keyword>
<keyword evidence="2" id="KW-0969">Cilium</keyword>
<comment type="caution">
    <text evidence="2">The sequence shown here is derived from an EMBL/GenBank/DDBJ whole genome shotgun (WGS) entry which is preliminary data.</text>
</comment>
<name>A0ABT2KIH1_9RHOB</name>
<keyword evidence="3" id="KW-1185">Reference proteome</keyword>
<feature type="compositionally biased region" description="Low complexity" evidence="1">
    <location>
        <begin position="58"/>
        <end position="69"/>
    </location>
</feature>
<dbReference type="EMBL" id="NTHN02000004">
    <property type="protein sequence ID" value="MCT4369508.1"/>
    <property type="molecule type" value="Genomic_DNA"/>
</dbReference>
<reference evidence="3" key="1">
    <citation type="submission" date="2023-07" db="EMBL/GenBank/DDBJ databases">
        <title>Yangia mangrovi SAOS 153D genome.</title>
        <authorList>
            <person name="Verma A."/>
            <person name="Pal Y."/>
            <person name="Sundharam S."/>
            <person name="Bisht B."/>
            <person name="Srinivasan K."/>
        </authorList>
    </citation>
    <scope>NUCLEOTIDE SEQUENCE [LARGE SCALE GENOMIC DNA]</scope>
    <source>
        <strain evidence="3">SAOS 153D</strain>
    </source>
</reference>
<accession>A0ABT2KIH1</accession>
<gene>
    <name evidence="2" type="ORF">CLG85_003770</name>
</gene>
<feature type="region of interest" description="Disordered" evidence="1">
    <location>
        <begin position="58"/>
        <end position="115"/>
    </location>
</feature>
<feature type="compositionally biased region" description="Basic and acidic residues" evidence="1">
    <location>
        <begin position="70"/>
        <end position="89"/>
    </location>
</feature>
<keyword evidence="2" id="KW-0966">Cell projection</keyword>
<evidence type="ECO:0000256" key="1">
    <source>
        <dbReference type="SAM" id="MobiDB-lite"/>
    </source>
</evidence>
<evidence type="ECO:0000313" key="2">
    <source>
        <dbReference type="EMBL" id="MCT4369508.1"/>
    </source>
</evidence>
<protein>
    <submittedName>
        <fullName evidence="2">Flagellar motor switch protein</fullName>
    </submittedName>
</protein>
<evidence type="ECO:0000313" key="3">
    <source>
        <dbReference type="Proteomes" id="UP000217448"/>
    </source>
</evidence>
<organism evidence="2 3">
    <name type="scientific">Alloyangia mangrovi</name>
    <dbReference type="NCBI Taxonomy" id="1779329"/>
    <lineage>
        <taxon>Bacteria</taxon>
        <taxon>Pseudomonadati</taxon>
        <taxon>Pseudomonadota</taxon>
        <taxon>Alphaproteobacteria</taxon>
        <taxon>Rhodobacterales</taxon>
        <taxon>Roseobacteraceae</taxon>
        <taxon>Alloyangia</taxon>
    </lineage>
</organism>
<sequence length="130" mass="14262">MSFLIDMAILVLLVGTLTYAWVVDRRVRVLMAALRELEPMIGSFSAAVDKSESAVSALRAAGQQAGEQAAESRARRHREPELSRSDAARGEAPSFRTTRERPNRPTGTASVSGKSELVRGFFETVRNREA</sequence>
<dbReference type="Proteomes" id="UP000217448">
    <property type="component" value="Unassembled WGS sequence"/>
</dbReference>
<dbReference type="RefSeq" id="WP_260348458.1">
    <property type="nucleotide sequence ID" value="NZ_NTHN02000004.1"/>
</dbReference>
<proteinExistence type="predicted"/>